<dbReference type="PROSITE" id="PS51726">
    <property type="entry name" value="MYST_HAT"/>
    <property type="match status" value="1"/>
</dbReference>
<dbReference type="GO" id="GO:0003712">
    <property type="term" value="F:transcription coregulator activity"/>
    <property type="evidence" value="ECO:0007669"/>
    <property type="project" value="TreeGrafter"/>
</dbReference>
<dbReference type="EC" id="2.3.1.48" evidence="2 8"/>
<dbReference type="GO" id="GO:0003682">
    <property type="term" value="F:chromatin binding"/>
    <property type="evidence" value="ECO:0007669"/>
    <property type="project" value="TreeGrafter"/>
</dbReference>
<keyword evidence="4" id="KW-0863">Zinc-finger</keyword>
<evidence type="ECO:0000256" key="1">
    <source>
        <dbReference type="ARBA" id="ARBA00010107"/>
    </source>
</evidence>
<evidence type="ECO:0000256" key="7">
    <source>
        <dbReference type="PIRSR" id="PIRSR602717-51"/>
    </source>
</evidence>
<dbReference type="GO" id="GO:1990467">
    <property type="term" value="C:NuA3a histone acetyltransferase complex"/>
    <property type="evidence" value="ECO:0007669"/>
    <property type="project" value="TreeGrafter"/>
</dbReference>
<dbReference type="InterPro" id="IPR050603">
    <property type="entry name" value="MYST_HAT"/>
</dbReference>
<name>A0A9N8WFY6_9GLOM</name>
<keyword evidence="3" id="KW-0808">Transferase</keyword>
<dbReference type="GO" id="GO:0008270">
    <property type="term" value="F:zinc ion binding"/>
    <property type="evidence" value="ECO:0007669"/>
    <property type="project" value="UniProtKB-KW"/>
</dbReference>
<proteinExistence type="inferred from homology"/>
<dbReference type="SUPFAM" id="SSF55729">
    <property type="entry name" value="Acyl-CoA N-acyltransferases (Nat)"/>
    <property type="match status" value="1"/>
</dbReference>
<evidence type="ECO:0000256" key="4">
    <source>
        <dbReference type="ARBA" id="ARBA00022771"/>
    </source>
</evidence>
<sequence length="175" mass="20596">MFLDHKTLYYDVEPFLFYVMTEINDSGCHFVGYFSKEKRSPLNYNVSCILTLPIHQRKGYGNLLIEFSYLLSKRENKTGSPEKPLSDLGLLSYRYYWRIVLFRELIKKRSTLSIEVNDIVATLQINGMIEKDESSGTYRIIVKKRLIESFLEKVKSKNYPGIKSENLRWTPFILT</sequence>
<feature type="active site" description="Proton donor/acceptor" evidence="7">
    <location>
        <position position="82"/>
    </location>
</feature>
<dbReference type="EMBL" id="CAJVPK010000245">
    <property type="protein sequence ID" value="CAG8482042.1"/>
    <property type="molecule type" value="Genomic_DNA"/>
</dbReference>
<keyword evidence="4" id="KW-0479">Metal-binding</keyword>
<dbReference type="Gene3D" id="3.40.630.30">
    <property type="match status" value="1"/>
</dbReference>
<dbReference type="PANTHER" id="PTHR10615:SF161">
    <property type="entry name" value="HISTONE ACETYLTRANSFERASE KAT7"/>
    <property type="match status" value="1"/>
</dbReference>
<dbReference type="Proteomes" id="UP000789706">
    <property type="component" value="Unassembled WGS sequence"/>
</dbReference>
<dbReference type="OrthoDB" id="787137at2759"/>
<dbReference type="PANTHER" id="PTHR10615">
    <property type="entry name" value="HISTONE ACETYLTRANSFERASE"/>
    <property type="match status" value="1"/>
</dbReference>
<keyword evidence="11" id="KW-1185">Reference proteome</keyword>
<evidence type="ECO:0000259" key="9">
    <source>
        <dbReference type="PROSITE" id="PS51726"/>
    </source>
</evidence>
<dbReference type="GO" id="GO:0006357">
    <property type="term" value="P:regulation of transcription by RNA polymerase II"/>
    <property type="evidence" value="ECO:0007669"/>
    <property type="project" value="TreeGrafter"/>
</dbReference>
<dbReference type="InterPro" id="IPR016181">
    <property type="entry name" value="Acyl_CoA_acyltransferase"/>
</dbReference>
<comment type="similarity">
    <text evidence="1 8">Belongs to the MYST (SAS/MOZ) family.</text>
</comment>
<dbReference type="AlphaFoldDB" id="A0A9N8WFY6"/>
<evidence type="ECO:0000256" key="8">
    <source>
        <dbReference type="RuleBase" id="RU361211"/>
    </source>
</evidence>
<evidence type="ECO:0000256" key="5">
    <source>
        <dbReference type="ARBA" id="ARBA00022833"/>
    </source>
</evidence>
<dbReference type="GO" id="GO:0004402">
    <property type="term" value="F:histone acetyltransferase activity"/>
    <property type="evidence" value="ECO:0007669"/>
    <property type="project" value="InterPro"/>
</dbReference>
<accession>A0A9N8WFY6</accession>
<protein>
    <recommendedName>
        <fullName evidence="2 8">Histone acetyltransferase</fullName>
        <ecNumber evidence="2 8">2.3.1.48</ecNumber>
    </recommendedName>
</protein>
<dbReference type="Gene3D" id="1.10.10.10">
    <property type="entry name" value="Winged helix-like DNA-binding domain superfamily/Winged helix DNA-binding domain"/>
    <property type="match status" value="1"/>
</dbReference>
<keyword evidence="8" id="KW-0539">Nucleus</keyword>
<dbReference type="GO" id="GO:0005634">
    <property type="term" value="C:nucleus"/>
    <property type="evidence" value="ECO:0007669"/>
    <property type="project" value="UniProtKB-SubCell"/>
</dbReference>
<reference evidence="10" key="1">
    <citation type="submission" date="2021-06" db="EMBL/GenBank/DDBJ databases">
        <authorList>
            <person name="Kallberg Y."/>
            <person name="Tangrot J."/>
            <person name="Rosling A."/>
        </authorList>
    </citation>
    <scope>NUCLEOTIDE SEQUENCE</scope>
    <source>
        <strain evidence="10">AZ414A</strain>
    </source>
</reference>
<dbReference type="Pfam" id="PF01853">
    <property type="entry name" value="MOZ_SAS"/>
    <property type="match status" value="1"/>
</dbReference>
<keyword evidence="5" id="KW-0862">Zinc</keyword>
<comment type="catalytic activity">
    <reaction evidence="8">
        <text>L-lysyl-[protein] + acetyl-CoA = N(6)-acetyl-L-lysyl-[protein] + CoA + H(+)</text>
        <dbReference type="Rhea" id="RHEA:45948"/>
        <dbReference type="Rhea" id="RHEA-COMP:9752"/>
        <dbReference type="Rhea" id="RHEA-COMP:10731"/>
        <dbReference type="ChEBI" id="CHEBI:15378"/>
        <dbReference type="ChEBI" id="CHEBI:29969"/>
        <dbReference type="ChEBI" id="CHEBI:57287"/>
        <dbReference type="ChEBI" id="CHEBI:57288"/>
        <dbReference type="ChEBI" id="CHEBI:61930"/>
        <dbReference type="EC" id="2.3.1.48"/>
    </reaction>
</comment>
<feature type="non-terminal residue" evidence="10">
    <location>
        <position position="1"/>
    </location>
</feature>
<evidence type="ECO:0000256" key="2">
    <source>
        <dbReference type="ARBA" id="ARBA00013184"/>
    </source>
</evidence>
<evidence type="ECO:0000256" key="3">
    <source>
        <dbReference type="ARBA" id="ARBA00022679"/>
    </source>
</evidence>
<evidence type="ECO:0000313" key="11">
    <source>
        <dbReference type="Proteomes" id="UP000789706"/>
    </source>
</evidence>
<keyword evidence="6" id="KW-0007">Acetylation</keyword>
<gene>
    <name evidence="10" type="ORF">DEBURN_LOCUS3716</name>
</gene>
<feature type="domain" description="MYST-type HAT" evidence="9">
    <location>
        <begin position="1"/>
        <end position="171"/>
    </location>
</feature>
<organism evidence="10 11">
    <name type="scientific">Diversispora eburnea</name>
    <dbReference type="NCBI Taxonomy" id="1213867"/>
    <lineage>
        <taxon>Eukaryota</taxon>
        <taxon>Fungi</taxon>
        <taxon>Fungi incertae sedis</taxon>
        <taxon>Mucoromycota</taxon>
        <taxon>Glomeromycotina</taxon>
        <taxon>Glomeromycetes</taxon>
        <taxon>Diversisporales</taxon>
        <taxon>Diversisporaceae</taxon>
        <taxon>Diversispora</taxon>
    </lineage>
</organism>
<dbReference type="InterPro" id="IPR036388">
    <property type="entry name" value="WH-like_DNA-bd_sf"/>
</dbReference>
<comment type="caution">
    <text evidence="10">The sequence shown here is derived from an EMBL/GenBank/DDBJ whole genome shotgun (WGS) entry which is preliminary data.</text>
</comment>
<evidence type="ECO:0000256" key="6">
    <source>
        <dbReference type="ARBA" id="ARBA00022990"/>
    </source>
</evidence>
<comment type="subcellular location">
    <subcellularLocation>
        <location evidence="8">Nucleus</location>
    </subcellularLocation>
</comment>
<dbReference type="InterPro" id="IPR002717">
    <property type="entry name" value="HAT_MYST-type"/>
</dbReference>
<evidence type="ECO:0000313" key="10">
    <source>
        <dbReference type="EMBL" id="CAG8482042.1"/>
    </source>
</evidence>